<feature type="transmembrane region" description="Helical" evidence="6">
    <location>
        <begin position="762"/>
        <end position="782"/>
    </location>
</feature>
<feature type="transmembrane region" description="Helical" evidence="6">
    <location>
        <begin position="293"/>
        <end position="315"/>
    </location>
</feature>
<accession>A0A937FBB2</accession>
<feature type="transmembrane region" description="Helical" evidence="6">
    <location>
        <begin position="714"/>
        <end position="742"/>
    </location>
</feature>
<keyword evidence="2" id="KW-1003">Cell membrane</keyword>
<evidence type="ECO:0000256" key="4">
    <source>
        <dbReference type="ARBA" id="ARBA00022989"/>
    </source>
</evidence>
<comment type="caution">
    <text evidence="9">The sequence shown here is derived from an EMBL/GenBank/DDBJ whole genome shotgun (WGS) entry which is preliminary data.</text>
</comment>
<name>A0A937FBB2_9BACT</name>
<dbReference type="Proteomes" id="UP000659388">
    <property type="component" value="Unassembled WGS sequence"/>
</dbReference>
<evidence type="ECO:0000259" key="8">
    <source>
        <dbReference type="Pfam" id="PF12704"/>
    </source>
</evidence>
<feature type="transmembrane region" description="Helical" evidence="6">
    <location>
        <begin position="386"/>
        <end position="411"/>
    </location>
</feature>
<evidence type="ECO:0000256" key="2">
    <source>
        <dbReference type="ARBA" id="ARBA00022475"/>
    </source>
</evidence>
<proteinExistence type="predicted"/>
<dbReference type="InterPro" id="IPR050250">
    <property type="entry name" value="Macrolide_Exporter_MacB"/>
</dbReference>
<dbReference type="InterPro" id="IPR025857">
    <property type="entry name" value="MacB_PCD"/>
</dbReference>
<dbReference type="Pfam" id="PF02687">
    <property type="entry name" value="FtsX"/>
    <property type="match status" value="2"/>
</dbReference>
<dbReference type="AlphaFoldDB" id="A0A937FBB2"/>
<evidence type="ECO:0000256" key="3">
    <source>
        <dbReference type="ARBA" id="ARBA00022692"/>
    </source>
</evidence>
<evidence type="ECO:0000313" key="9">
    <source>
        <dbReference type="EMBL" id="MBL3657433.1"/>
    </source>
</evidence>
<dbReference type="PANTHER" id="PTHR30572:SF18">
    <property type="entry name" value="ABC-TYPE MACROLIDE FAMILY EXPORT SYSTEM PERMEASE COMPONENT 2"/>
    <property type="match status" value="1"/>
</dbReference>
<protein>
    <submittedName>
        <fullName evidence="9">ABC transporter permease</fullName>
    </submittedName>
</protein>
<keyword evidence="3 6" id="KW-0812">Transmembrane</keyword>
<dbReference type="EMBL" id="JAESIY010000008">
    <property type="protein sequence ID" value="MBL3657433.1"/>
    <property type="molecule type" value="Genomic_DNA"/>
</dbReference>
<feature type="transmembrane region" description="Helical" evidence="6">
    <location>
        <begin position="678"/>
        <end position="702"/>
    </location>
</feature>
<feature type="domain" description="MacB-like periplasmic core" evidence="8">
    <location>
        <begin position="444"/>
        <end position="643"/>
    </location>
</feature>
<organism evidence="9 10">
    <name type="scientific">Fulvivirga sediminis</name>
    <dbReference type="NCBI Taxonomy" id="2803949"/>
    <lineage>
        <taxon>Bacteria</taxon>
        <taxon>Pseudomonadati</taxon>
        <taxon>Bacteroidota</taxon>
        <taxon>Cytophagia</taxon>
        <taxon>Cytophagales</taxon>
        <taxon>Fulvivirgaceae</taxon>
        <taxon>Fulvivirga</taxon>
    </lineage>
</organism>
<evidence type="ECO:0000259" key="7">
    <source>
        <dbReference type="Pfam" id="PF02687"/>
    </source>
</evidence>
<evidence type="ECO:0000256" key="1">
    <source>
        <dbReference type="ARBA" id="ARBA00004651"/>
    </source>
</evidence>
<dbReference type="GO" id="GO:0022857">
    <property type="term" value="F:transmembrane transporter activity"/>
    <property type="evidence" value="ECO:0007669"/>
    <property type="project" value="TreeGrafter"/>
</dbReference>
<dbReference type="Pfam" id="PF12704">
    <property type="entry name" value="MacB_PCD"/>
    <property type="match status" value="2"/>
</dbReference>
<dbReference type="RefSeq" id="WP_202245228.1">
    <property type="nucleotide sequence ID" value="NZ_JAESIY010000008.1"/>
</dbReference>
<feature type="transmembrane region" description="Helical" evidence="6">
    <location>
        <begin position="340"/>
        <end position="366"/>
    </location>
</feature>
<dbReference type="PANTHER" id="PTHR30572">
    <property type="entry name" value="MEMBRANE COMPONENT OF TRANSPORTER-RELATED"/>
    <property type="match status" value="1"/>
</dbReference>
<dbReference type="GO" id="GO:0005886">
    <property type="term" value="C:plasma membrane"/>
    <property type="evidence" value="ECO:0007669"/>
    <property type="project" value="UniProtKB-SubCell"/>
</dbReference>
<dbReference type="InterPro" id="IPR003838">
    <property type="entry name" value="ABC3_permease_C"/>
</dbReference>
<reference evidence="9" key="1">
    <citation type="submission" date="2021-01" db="EMBL/GenBank/DDBJ databases">
        <title>Fulvivirga kasyanovii gen. nov., sp nov., a novel member of the phylum Bacteroidetes isolated from seawater in a mussel farm.</title>
        <authorList>
            <person name="Zhao L.-H."/>
            <person name="Wang Z.-J."/>
        </authorList>
    </citation>
    <scope>NUCLEOTIDE SEQUENCE</scope>
    <source>
        <strain evidence="9">2943</strain>
    </source>
</reference>
<keyword evidence="10" id="KW-1185">Reference proteome</keyword>
<comment type="subcellular location">
    <subcellularLocation>
        <location evidence="1">Cell membrane</location>
        <topology evidence="1">Multi-pass membrane protein</topology>
    </subcellularLocation>
</comment>
<evidence type="ECO:0000256" key="6">
    <source>
        <dbReference type="SAM" id="Phobius"/>
    </source>
</evidence>
<keyword evidence="5 6" id="KW-0472">Membrane</keyword>
<feature type="transmembrane region" description="Helical" evidence="6">
    <location>
        <begin position="21"/>
        <end position="41"/>
    </location>
</feature>
<sequence length="801" mass="90135">MLTNYLKVAFRNITKHKLFSVINILGLTIGIAGTLFIVMYIQDELSYDRFNEKGDRIYRVNLHGKIAGQEVHTTSTAYPLYKALVEEIPEIEQATRVNDMREWIFRYEEKAFKEDKVMAVDSNFFNFFSYELVKGNPDKALQDPNSIVISELLAEKYFGDENPLDKTMAIGNDKSSYKVTGVFAEVPGNSHLKFNALLSSSSFPWMNRDQWLSNSLWTYYMINKTGNPAEVDHKMDAMIETHVSPTFVEFMGKSLAEFRNEGGIYRYWSIPLYDIHLKSSLRDEPEPPGSMSYIWIMTVIGIFIMVIACINFMNLTTAKSAGRAKEVGLRKTLGSLRTTLIGQFLTESVAYTLIGAVLAMGVVYALMPLFNEISGKELQASQLLNINLLGILFAVIIFVGLLAGSYPALYLTSFKITEVLKGKLRAGMKSGGVRSFLVTFQFWISIVLIICTAIVYQQLKYVQNQNLGFDKDHILLINDASRLDKNQVAFKNELRANTNIAGVSYSNNTVPGVNNTTIFRGEGDAADHMMSTYYADYDHLKALDLKLVEGRFFSRDFPSDSNAVVINEAAVREMGWQDPLSEKIIDFNGDSAVSRAVIGVVKDYNYESLKFNVRPLVLHFTNTGNVLYVRIAGDDPGRMVADITNAWDKYMTGDPLSYSFLDEDYDALFRSEQRLGKVFTVFTVLAIFIACLGLFGLAAFMAEQRTKEIGIRKVLGASVWSITSLMSAEFTKLVLIAFVLAIYPAYYVMDSWLEGFANKVEISYWIFALGGLSALLISWLTVSYQSLKAAKVDPVRSLKYE</sequence>
<feature type="transmembrane region" description="Helical" evidence="6">
    <location>
        <begin position="432"/>
        <end position="456"/>
    </location>
</feature>
<gene>
    <name evidence="9" type="ORF">JL102_14900</name>
</gene>
<keyword evidence="4 6" id="KW-1133">Transmembrane helix</keyword>
<feature type="domain" description="MacB-like periplasmic core" evidence="8">
    <location>
        <begin position="20"/>
        <end position="203"/>
    </location>
</feature>
<feature type="domain" description="ABC3 transporter permease C-terminal" evidence="7">
    <location>
        <begin position="299"/>
        <end position="413"/>
    </location>
</feature>
<feature type="domain" description="ABC3 transporter permease C-terminal" evidence="7">
    <location>
        <begin position="681"/>
        <end position="794"/>
    </location>
</feature>
<evidence type="ECO:0000313" key="10">
    <source>
        <dbReference type="Proteomes" id="UP000659388"/>
    </source>
</evidence>
<evidence type="ECO:0000256" key="5">
    <source>
        <dbReference type="ARBA" id="ARBA00023136"/>
    </source>
</evidence>